<dbReference type="Proteomes" id="UP000499080">
    <property type="component" value="Unassembled WGS sequence"/>
</dbReference>
<evidence type="ECO:0000313" key="3">
    <source>
        <dbReference type="EMBL" id="GBN10029.1"/>
    </source>
</evidence>
<feature type="region of interest" description="Disordered" evidence="1">
    <location>
        <begin position="20"/>
        <end position="57"/>
    </location>
</feature>
<evidence type="ECO:0000313" key="2">
    <source>
        <dbReference type="EMBL" id="GBN09988.1"/>
    </source>
</evidence>
<proteinExistence type="predicted"/>
<protein>
    <submittedName>
        <fullName evidence="2">Uncharacterized protein</fullName>
    </submittedName>
</protein>
<organism evidence="2 4">
    <name type="scientific">Araneus ventricosus</name>
    <name type="common">Orbweaver spider</name>
    <name type="synonym">Epeira ventricosa</name>
    <dbReference type="NCBI Taxonomy" id="182803"/>
    <lineage>
        <taxon>Eukaryota</taxon>
        <taxon>Metazoa</taxon>
        <taxon>Ecdysozoa</taxon>
        <taxon>Arthropoda</taxon>
        <taxon>Chelicerata</taxon>
        <taxon>Arachnida</taxon>
        <taxon>Araneae</taxon>
        <taxon>Araneomorphae</taxon>
        <taxon>Entelegynae</taxon>
        <taxon>Araneoidea</taxon>
        <taxon>Araneidae</taxon>
        <taxon>Araneus</taxon>
    </lineage>
</organism>
<dbReference type="EMBL" id="BGPR01117445">
    <property type="protein sequence ID" value="GBN09988.1"/>
    <property type="molecule type" value="Genomic_DNA"/>
</dbReference>
<evidence type="ECO:0000313" key="4">
    <source>
        <dbReference type="Proteomes" id="UP000499080"/>
    </source>
</evidence>
<name>A0A4Y2L5U3_ARAVE</name>
<sequence length="57" mass="6148">THGYLGRGFVNINRCKVVKMNPEPAEPTPDFTTMPGKVDSDPFTPEGCSAPSPVFPI</sequence>
<accession>A0A4Y2L5U3</accession>
<gene>
    <name evidence="3" type="ORF">AVEN_217099_1</name>
    <name evidence="2" type="ORF">AVEN_239304_1</name>
</gene>
<comment type="caution">
    <text evidence="2">The sequence shown here is derived from an EMBL/GenBank/DDBJ whole genome shotgun (WGS) entry which is preliminary data.</text>
</comment>
<reference evidence="2 4" key="1">
    <citation type="journal article" date="2019" name="Sci. Rep.">
        <title>Orb-weaving spider Araneus ventricosus genome elucidates the spidroin gene catalogue.</title>
        <authorList>
            <person name="Kono N."/>
            <person name="Nakamura H."/>
            <person name="Ohtoshi R."/>
            <person name="Moran D.A.P."/>
            <person name="Shinohara A."/>
            <person name="Yoshida Y."/>
            <person name="Fujiwara M."/>
            <person name="Mori M."/>
            <person name="Tomita M."/>
            <person name="Arakawa K."/>
        </authorList>
    </citation>
    <scope>NUCLEOTIDE SEQUENCE [LARGE SCALE GENOMIC DNA]</scope>
</reference>
<evidence type="ECO:0000256" key="1">
    <source>
        <dbReference type="SAM" id="MobiDB-lite"/>
    </source>
</evidence>
<feature type="non-terminal residue" evidence="2">
    <location>
        <position position="1"/>
    </location>
</feature>
<dbReference type="EMBL" id="BGPR01117457">
    <property type="protein sequence ID" value="GBN10029.1"/>
    <property type="molecule type" value="Genomic_DNA"/>
</dbReference>
<keyword evidence="4" id="KW-1185">Reference proteome</keyword>
<dbReference type="AlphaFoldDB" id="A0A4Y2L5U3"/>